<comment type="caution">
    <text evidence="2">The sequence shown here is derived from an EMBL/GenBank/DDBJ whole genome shotgun (WGS) entry which is preliminary data.</text>
</comment>
<reference evidence="2" key="2">
    <citation type="journal article" date="2021" name="Genome Biol. Evol.">
        <title>Developing a high-quality reference genome for a parasitic bivalve with doubly uniparental inheritance (Bivalvia: Unionida).</title>
        <authorList>
            <person name="Smith C.H."/>
        </authorList>
    </citation>
    <scope>NUCLEOTIDE SEQUENCE</scope>
    <source>
        <strain evidence="2">CHS0354</strain>
        <tissue evidence="2">Mantle</tissue>
    </source>
</reference>
<proteinExistence type="predicted"/>
<accession>A0AAE0VWG4</accession>
<dbReference type="AlphaFoldDB" id="A0AAE0VWG4"/>
<sequence length="83" mass="9309">MGIGRTNMKSLSPMDTKSRCIQTESMSEHAETTTTSSLSLGLADILQKQNTFIDTLYPVFGEYFSPDVKNTYLRQNISSETNH</sequence>
<keyword evidence="3" id="KW-1185">Reference proteome</keyword>
<organism evidence="2 3">
    <name type="scientific">Potamilus streckersoni</name>
    <dbReference type="NCBI Taxonomy" id="2493646"/>
    <lineage>
        <taxon>Eukaryota</taxon>
        <taxon>Metazoa</taxon>
        <taxon>Spiralia</taxon>
        <taxon>Lophotrochozoa</taxon>
        <taxon>Mollusca</taxon>
        <taxon>Bivalvia</taxon>
        <taxon>Autobranchia</taxon>
        <taxon>Heteroconchia</taxon>
        <taxon>Palaeoheterodonta</taxon>
        <taxon>Unionida</taxon>
        <taxon>Unionoidea</taxon>
        <taxon>Unionidae</taxon>
        <taxon>Ambleminae</taxon>
        <taxon>Lampsilini</taxon>
        <taxon>Potamilus</taxon>
    </lineage>
</organism>
<gene>
    <name evidence="2" type="ORF">CHS0354_037818</name>
</gene>
<dbReference type="EMBL" id="JAEAOA010002212">
    <property type="protein sequence ID" value="KAK3592681.1"/>
    <property type="molecule type" value="Genomic_DNA"/>
</dbReference>
<dbReference type="Proteomes" id="UP001195483">
    <property type="component" value="Unassembled WGS sequence"/>
</dbReference>
<feature type="compositionally biased region" description="Polar residues" evidence="1">
    <location>
        <begin position="7"/>
        <end position="22"/>
    </location>
</feature>
<evidence type="ECO:0000313" key="2">
    <source>
        <dbReference type="EMBL" id="KAK3592681.1"/>
    </source>
</evidence>
<feature type="region of interest" description="Disordered" evidence="1">
    <location>
        <begin position="1"/>
        <end position="32"/>
    </location>
</feature>
<name>A0AAE0VWG4_9BIVA</name>
<reference evidence="2" key="1">
    <citation type="journal article" date="2021" name="Genome Biol. Evol.">
        <title>A High-Quality Reference Genome for a Parasitic Bivalve with Doubly Uniparental Inheritance (Bivalvia: Unionida).</title>
        <authorList>
            <person name="Smith C.H."/>
        </authorList>
    </citation>
    <scope>NUCLEOTIDE SEQUENCE</scope>
    <source>
        <strain evidence="2">CHS0354</strain>
    </source>
</reference>
<evidence type="ECO:0000313" key="3">
    <source>
        <dbReference type="Proteomes" id="UP001195483"/>
    </source>
</evidence>
<reference evidence="2" key="3">
    <citation type="submission" date="2023-05" db="EMBL/GenBank/DDBJ databases">
        <authorList>
            <person name="Smith C.H."/>
        </authorList>
    </citation>
    <scope>NUCLEOTIDE SEQUENCE</scope>
    <source>
        <strain evidence="2">CHS0354</strain>
        <tissue evidence="2">Mantle</tissue>
    </source>
</reference>
<evidence type="ECO:0000256" key="1">
    <source>
        <dbReference type="SAM" id="MobiDB-lite"/>
    </source>
</evidence>
<protein>
    <submittedName>
        <fullName evidence="2">Uncharacterized protein</fullName>
    </submittedName>
</protein>